<dbReference type="PANTHER" id="PTHR21366">
    <property type="entry name" value="GLYOXALASE FAMILY PROTEIN"/>
    <property type="match status" value="1"/>
</dbReference>
<dbReference type="InterPro" id="IPR037523">
    <property type="entry name" value="VOC_core"/>
</dbReference>
<dbReference type="OrthoDB" id="9798430at2"/>
<comment type="caution">
    <text evidence="2">The sequence shown here is derived from an EMBL/GenBank/DDBJ whole genome shotgun (WGS) entry which is preliminary data.</text>
</comment>
<dbReference type="RefSeq" id="WP_075705649.1">
    <property type="nucleotide sequence ID" value="NZ_MJMJ01000001.1"/>
</dbReference>
<organism evidence="2 3">
    <name type="scientific">Vibrio panuliri</name>
    <dbReference type="NCBI Taxonomy" id="1381081"/>
    <lineage>
        <taxon>Bacteria</taxon>
        <taxon>Pseudomonadati</taxon>
        <taxon>Pseudomonadota</taxon>
        <taxon>Gammaproteobacteria</taxon>
        <taxon>Vibrionales</taxon>
        <taxon>Vibrionaceae</taxon>
        <taxon>Vibrio</taxon>
    </lineage>
</organism>
<dbReference type="STRING" id="1381081.BIY22_00665"/>
<dbReference type="Gene3D" id="3.10.180.10">
    <property type="entry name" value="2,3-Dihydroxybiphenyl 1,2-Dioxygenase, domain 1"/>
    <property type="match status" value="1"/>
</dbReference>
<protein>
    <submittedName>
        <fullName evidence="2">Glyoxalase</fullName>
    </submittedName>
</protein>
<evidence type="ECO:0000259" key="1">
    <source>
        <dbReference type="PROSITE" id="PS51819"/>
    </source>
</evidence>
<sequence>MKLKYTIMYVEDVKTTLEFYRDAFGFEIELLHPSGDYGALNTGETTLSFSSLALMNQLGKGAVKPQPSAPTFEIAFETEQVAEQLQQALAAGAKLVQDVEEMPWGQTTAYVHDINGYLVEICSPVSV</sequence>
<dbReference type="PANTHER" id="PTHR21366:SF22">
    <property type="entry name" value="VOC DOMAIN-CONTAINING PROTEIN"/>
    <property type="match status" value="1"/>
</dbReference>
<evidence type="ECO:0000313" key="2">
    <source>
        <dbReference type="EMBL" id="OLQ93037.1"/>
    </source>
</evidence>
<feature type="domain" description="VOC" evidence="1">
    <location>
        <begin position="2"/>
        <end position="124"/>
    </location>
</feature>
<dbReference type="SUPFAM" id="SSF54593">
    <property type="entry name" value="Glyoxalase/Bleomycin resistance protein/Dihydroxybiphenyl dioxygenase"/>
    <property type="match status" value="1"/>
</dbReference>
<proteinExistence type="predicted"/>
<name>A0A1Q9HQ83_9VIBR</name>
<dbReference type="AlphaFoldDB" id="A0A1Q9HQ83"/>
<dbReference type="PROSITE" id="PS51819">
    <property type="entry name" value="VOC"/>
    <property type="match status" value="1"/>
</dbReference>
<dbReference type="CDD" id="cd07264">
    <property type="entry name" value="VOC_like"/>
    <property type="match status" value="1"/>
</dbReference>
<dbReference type="EMBL" id="MJMJ01000001">
    <property type="protein sequence ID" value="OLQ93037.1"/>
    <property type="molecule type" value="Genomic_DNA"/>
</dbReference>
<dbReference type="Pfam" id="PF12681">
    <property type="entry name" value="Glyoxalase_2"/>
    <property type="match status" value="1"/>
</dbReference>
<dbReference type="Proteomes" id="UP000186313">
    <property type="component" value="Unassembled WGS sequence"/>
</dbReference>
<gene>
    <name evidence="2" type="ORF">BIY22_00665</name>
</gene>
<evidence type="ECO:0000313" key="3">
    <source>
        <dbReference type="Proteomes" id="UP000186313"/>
    </source>
</evidence>
<dbReference type="InterPro" id="IPR025870">
    <property type="entry name" value="Glyoxalase-like_dom"/>
</dbReference>
<dbReference type="InterPro" id="IPR050383">
    <property type="entry name" value="GlyoxalaseI/FosfomycinResist"/>
</dbReference>
<dbReference type="InterPro" id="IPR029068">
    <property type="entry name" value="Glyas_Bleomycin-R_OHBP_Dase"/>
</dbReference>
<accession>A0A1Q9HQ83</accession>
<reference evidence="2 3" key="1">
    <citation type="submission" date="2016-09" db="EMBL/GenBank/DDBJ databases">
        <title>Genomic Taxonomy of the Vibrionaceae.</title>
        <authorList>
            <person name="Gonzalez-Castillo A."/>
            <person name="Gomez-Gil B."/>
            <person name="Enciso-Ibarra K."/>
        </authorList>
    </citation>
    <scope>NUCLEOTIDE SEQUENCE [LARGE SCALE GENOMIC DNA]</scope>
    <source>
        <strain evidence="2 3">CAIM 703</strain>
    </source>
</reference>